<name>A0AA46P8P9_9NOCA</name>
<evidence type="ECO:0000313" key="12">
    <source>
        <dbReference type="Proteomes" id="UP001163947"/>
    </source>
</evidence>
<sequence length="274" mass="28597">MISSSEWREWGVPVEVAVTECAALVEAETLVRAAIAESEAACNPLRGDAEIHEVNLAQGIPVQVSPRLSALLRSALWVARMTDGAVSPLSADDAGIDEEATPPIHPLPDYSDIHLDGETVLAPFGVNLDITETARADTADRAAATVARSLECGVLVRMGDVTATAGHSPAGGWQVAIPGAGTVELPAGSAMATRVRAAEPDEVEENGGNDVAGRWAQVTVIAGDALWADAAAAAALRRGAPAVRWLEQYDLAARLVDSGGRVHTTRRWSRPHAA</sequence>
<reference evidence="11" key="1">
    <citation type="submission" date="2022-09" db="EMBL/GenBank/DDBJ databases">
        <title>The genome sequence of Rhodococcus aetherivorans N1.</title>
        <authorList>
            <person name="Jiang W."/>
        </authorList>
    </citation>
    <scope>NUCLEOTIDE SEQUENCE</scope>
    <source>
        <strain evidence="11">N1</strain>
    </source>
</reference>
<dbReference type="GeneID" id="83623192"/>
<evidence type="ECO:0000256" key="4">
    <source>
        <dbReference type="ARBA" id="ARBA00022630"/>
    </source>
</evidence>
<evidence type="ECO:0000313" key="11">
    <source>
        <dbReference type="EMBL" id="UYF93145.1"/>
    </source>
</evidence>
<dbReference type="InterPro" id="IPR024932">
    <property type="entry name" value="ApbE"/>
</dbReference>
<dbReference type="EC" id="2.7.1.180" evidence="2"/>
<evidence type="ECO:0000256" key="3">
    <source>
        <dbReference type="ARBA" id="ARBA00016337"/>
    </source>
</evidence>
<keyword evidence="6" id="KW-0479">Metal-binding</keyword>
<dbReference type="EMBL" id="CP106982">
    <property type="protein sequence ID" value="UYF93145.1"/>
    <property type="molecule type" value="Genomic_DNA"/>
</dbReference>
<comment type="cofactor">
    <cofactor evidence="1">
        <name>Mg(2+)</name>
        <dbReference type="ChEBI" id="CHEBI:18420"/>
    </cofactor>
</comment>
<dbReference type="Gene3D" id="3.10.520.10">
    <property type="entry name" value="ApbE-like domains"/>
    <property type="match status" value="1"/>
</dbReference>
<proteinExistence type="predicted"/>
<keyword evidence="5 11" id="KW-0808">Transferase</keyword>
<evidence type="ECO:0000256" key="7">
    <source>
        <dbReference type="ARBA" id="ARBA00022827"/>
    </source>
</evidence>
<evidence type="ECO:0000256" key="6">
    <source>
        <dbReference type="ARBA" id="ARBA00022723"/>
    </source>
</evidence>
<accession>A0AA46P8P9</accession>
<evidence type="ECO:0000256" key="1">
    <source>
        <dbReference type="ARBA" id="ARBA00001946"/>
    </source>
</evidence>
<dbReference type="SUPFAM" id="SSF143631">
    <property type="entry name" value="ApbE-like"/>
    <property type="match status" value="1"/>
</dbReference>
<keyword evidence="4" id="KW-0285">Flavoprotein</keyword>
<protein>
    <recommendedName>
        <fullName evidence="3">FAD:protein FMN transferase</fullName>
        <ecNumber evidence="2">2.7.1.180</ecNumber>
    </recommendedName>
    <alternativeName>
        <fullName evidence="9">Flavin transferase</fullName>
    </alternativeName>
</protein>
<evidence type="ECO:0000256" key="10">
    <source>
        <dbReference type="ARBA" id="ARBA00048540"/>
    </source>
</evidence>
<comment type="catalytic activity">
    <reaction evidence="10">
        <text>L-threonyl-[protein] + FAD = FMN-L-threonyl-[protein] + AMP + H(+)</text>
        <dbReference type="Rhea" id="RHEA:36847"/>
        <dbReference type="Rhea" id="RHEA-COMP:11060"/>
        <dbReference type="Rhea" id="RHEA-COMP:11061"/>
        <dbReference type="ChEBI" id="CHEBI:15378"/>
        <dbReference type="ChEBI" id="CHEBI:30013"/>
        <dbReference type="ChEBI" id="CHEBI:57692"/>
        <dbReference type="ChEBI" id="CHEBI:74257"/>
        <dbReference type="ChEBI" id="CHEBI:456215"/>
        <dbReference type="EC" id="2.7.1.180"/>
    </reaction>
</comment>
<dbReference type="PANTHER" id="PTHR30040:SF2">
    <property type="entry name" value="FAD:PROTEIN FMN TRANSFERASE"/>
    <property type="match status" value="1"/>
</dbReference>
<keyword evidence="8" id="KW-0460">Magnesium</keyword>
<dbReference type="InterPro" id="IPR003374">
    <property type="entry name" value="ApbE-like_sf"/>
</dbReference>
<keyword evidence="7" id="KW-0274">FAD</keyword>
<evidence type="ECO:0000256" key="5">
    <source>
        <dbReference type="ARBA" id="ARBA00022679"/>
    </source>
</evidence>
<organism evidence="11 12">
    <name type="scientific">Rhodococcus aetherivorans</name>
    <dbReference type="NCBI Taxonomy" id="191292"/>
    <lineage>
        <taxon>Bacteria</taxon>
        <taxon>Bacillati</taxon>
        <taxon>Actinomycetota</taxon>
        <taxon>Actinomycetes</taxon>
        <taxon>Mycobacteriales</taxon>
        <taxon>Nocardiaceae</taxon>
        <taxon>Rhodococcus</taxon>
    </lineage>
</organism>
<dbReference type="Proteomes" id="UP001163947">
    <property type="component" value="Chromosome"/>
</dbReference>
<dbReference type="AlphaFoldDB" id="A0AA46P8P9"/>
<evidence type="ECO:0000256" key="2">
    <source>
        <dbReference type="ARBA" id="ARBA00011955"/>
    </source>
</evidence>
<dbReference type="Pfam" id="PF02424">
    <property type="entry name" value="ApbE"/>
    <property type="match status" value="1"/>
</dbReference>
<gene>
    <name evidence="11" type="ORF">OCS65_22220</name>
</gene>
<evidence type="ECO:0000256" key="9">
    <source>
        <dbReference type="ARBA" id="ARBA00031306"/>
    </source>
</evidence>
<dbReference type="PANTHER" id="PTHR30040">
    <property type="entry name" value="THIAMINE BIOSYNTHESIS LIPOPROTEIN APBE"/>
    <property type="match status" value="1"/>
</dbReference>
<evidence type="ECO:0000256" key="8">
    <source>
        <dbReference type="ARBA" id="ARBA00022842"/>
    </source>
</evidence>
<dbReference type="RefSeq" id="WP_065922909.1">
    <property type="nucleotide sequence ID" value="NZ_CP106982.1"/>
</dbReference>
<dbReference type="GO" id="GO:0016740">
    <property type="term" value="F:transferase activity"/>
    <property type="evidence" value="ECO:0007669"/>
    <property type="project" value="UniProtKB-KW"/>
</dbReference>
<dbReference type="GO" id="GO:0046872">
    <property type="term" value="F:metal ion binding"/>
    <property type="evidence" value="ECO:0007669"/>
    <property type="project" value="UniProtKB-KW"/>
</dbReference>